<keyword evidence="5" id="KW-0119">Carbohydrate metabolism</keyword>
<dbReference type="GO" id="GO:0019213">
    <property type="term" value="F:deacetylase activity"/>
    <property type="evidence" value="ECO:0007669"/>
    <property type="project" value="TreeGrafter"/>
</dbReference>
<keyword evidence="7" id="KW-1185">Reference proteome</keyword>
<comment type="cofactor">
    <cofactor evidence="1">
        <name>Mg(2+)</name>
        <dbReference type="ChEBI" id="CHEBI:18420"/>
    </cofactor>
</comment>
<name>A0A103DZQ0_9BURK</name>
<dbReference type="Proteomes" id="UP000062788">
    <property type="component" value="Unassembled WGS sequence"/>
</dbReference>
<dbReference type="SUPFAM" id="SSF88713">
    <property type="entry name" value="Glycoside hydrolase/deacetylase"/>
    <property type="match status" value="1"/>
</dbReference>
<dbReference type="InterPro" id="IPR017836">
    <property type="entry name" value="Hopanoid_biosynth-assoc_HpnK"/>
</dbReference>
<dbReference type="InterPro" id="IPR011330">
    <property type="entry name" value="Glyco_hydro/deAcase_b/a-brl"/>
</dbReference>
<reference evidence="6 7" key="1">
    <citation type="submission" date="2015-11" db="EMBL/GenBank/DDBJ databases">
        <title>Expanding the genomic diversity of Burkholderia species for the development of highly accurate diagnostics.</title>
        <authorList>
            <person name="Sahl J."/>
            <person name="Keim P."/>
            <person name="Wagner D."/>
        </authorList>
    </citation>
    <scope>NUCLEOTIDE SEQUENCE [LARGE SCALE GENOMIC DNA]</scope>
    <source>
        <strain evidence="6 7">TSV85</strain>
    </source>
</reference>
<keyword evidence="4" id="KW-0460">Magnesium</keyword>
<evidence type="ECO:0000313" key="7">
    <source>
        <dbReference type="Proteomes" id="UP000062788"/>
    </source>
</evidence>
<dbReference type="RefSeq" id="WP_059519254.1">
    <property type="nucleotide sequence ID" value="NZ_LOWA01000042.1"/>
</dbReference>
<dbReference type="GO" id="GO:0046872">
    <property type="term" value="F:metal ion binding"/>
    <property type="evidence" value="ECO:0007669"/>
    <property type="project" value="UniProtKB-KW"/>
</dbReference>
<evidence type="ECO:0000256" key="5">
    <source>
        <dbReference type="ARBA" id="ARBA00023277"/>
    </source>
</evidence>
<dbReference type="Gene3D" id="3.20.20.370">
    <property type="entry name" value="Glycoside hydrolase/deacetylase"/>
    <property type="match status" value="1"/>
</dbReference>
<evidence type="ECO:0000313" key="6">
    <source>
        <dbReference type="EMBL" id="KVE25366.1"/>
    </source>
</evidence>
<dbReference type="NCBIfam" id="TIGR03473">
    <property type="entry name" value="HpnK"/>
    <property type="match status" value="1"/>
</dbReference>
<comment type="caution">
    <text evidence="6">The sequence shown here is derived from an EMBL/GenBank/DDBJ whole genome shotgun (WGS) entry which is preliminary data.</text>
</comment>
<organism evidence="6 7">
    <name type="scientific">Burkholderia singularis</name>
    <dbReference type="NCBI Taxonomy" id="1503053"/>
    <lineage>
        <taxon>Bacteria</taxon>
        <taxon>Pseudomonadati</taxon>
        <taxon>Pseudomonadota</taxon>
        <taxon>Betaproteobacteria</taxon>
        <taxon>Burkholderiales</taxon>
        <taxon>Burkholderiaceae</taxon>
        <taxon>Burkholderia</taxon>
        <taxon>pseudomallei group</taxon>
    </lineage>
</organism>
<evidence type="ECO:0000256" key="3">
    <source>
        <dbReference type="ARBA" id="ARBA00022801"/>
    </source>
</evidence>
<dbReference type="AlphaFoldDB" id="A0A103DZQ0"/>
<dbReference type="OrthoDB" id="9774177at2"/>
<dbReference type="InterPro" id="IPR006879">
    <property type="entry name" value="YdjC-like"/>
</dbReference>
<dbReference type="PANTHER" id="PTHR31609:SF1">
    <property type="entry name" value="CARBOHYDRATE DEACETYLASE"/>
    <property type="match status" value="1"/>
</dbReference>
<evidence type="ECO:0008006" key="8">
    <source>
        <dbReference type="Google" id="ProtNLM"/>
    </source>
</evidence>
<dbReference type="PANTHER" id="PTHR31609">
    <property type="entry name" value="YDJC DEACETYLASE FAMILY MEMBER"/>
    <property type="match status" value="1"/>
</dbReference>
<dbReference type="EMBL" id="LOWA01000042">
    <property type="protein sequence ID" value="KVE25366.1"/>
    <property type="molecule type" value="Genomic_DNA"/>
</dbReference>
<dbReference type="Pfam" id="PF04794">
    <property type="entry name" value="YdjC"/>
    <property type="match status" value="1"/>
</dbReference>
<evidence type="ECO:0000256" key="1">
    <source>
        <dbReference type="ARBA" id="ARBA00001946"/>
    </source>
</evidence>
<evidence type="ECO:0000256" key="4">
    <source>
        <dbReference type="ARBA" id="ARBA00022842"/>
    </source>
</evidence>
<gene>
    <name evidence="6" type="ORF">WS67_19100</name>
</gene>
<protein>
    <recommendedName>
        <fullName evidence="8">Hopanoid biosynthesis associated protein HpnK</fullName>
    </recommendedName>
</protein>
<evidence type="ECO:0000256" key="2">
    <source>
        <dbReference type="ARBA" id="ARBA00022723"/>
    </source>
</evidence>
<keyword evidence="3" id="KW-0378">Hydrolase</keyword>
<sequence length="296" mass="31357">MSAQEAAPRALIFTADDFGLHERVNAAVERAHRDGVLAAASLMVGAAAARDAVERAKRLPSLAVGLHIVLADGPATLPAHEIPALVGPDGRFGDAMAKDGCRFFFLPHVRAQLRREIRAQFEAFAATGLTLDHVNTHKHFHLHPSVLSMIIDIGREFGLAAMRLPYEPSMPFWLKPWIALVRARLVRAGIAHNDYVVGIAQTGGMDEAVLLDALAKLPPGVGEIYCHPAEAGDGPITPSMREYRPADELAALLSPRVSAALRAAGVARGGFADVFGLARGARAGGGRLAETGARAS</sequence>
<dbReference type="GO" id="GO:0005975">
    <property type="term" value="P:carbohydrate metabolic process"/>
    <property type="evidence" value="ECO:0007669"/>
    <property type="project" value="InterPro"/>
</dbReference>
<keyword evidence="2" id="KW-0479">Metal-binding</keyword>
<accession>A0A103DZQ0</accession>
<proteinExistence type="predicted"/>
<dbReference type="GO" id="GO:0016787">
    <property type="term" value="F:hydrolase activity"/>
    <property type="evidence" value="ECO:0007669"/>
    <property type="project" value="UniProtKB-KW"/>
</dbReference>